<name>E6Q5Z2_9ZZZZ</name>
<dbReference type="Gene3D" id="3.40.50.2000">
    <property type="entry name" value="Glycogen Phosphorylase B"/>
    <property type="match status" value="2"/>
</dbReference>
<dbReference type="InterPro" id="IPR001296">
    <property type="entry name" value="Glyco_trans_1"/>
</dbReference>
<dbReference type="SUPFAM" id="SSF53756">
    <property type="entry name" value="UDP-Glycosyltransferase/glycogen phosphorylase"/>
    <property type="match status" value="1"/>
</dbReference>
<comment type="caution">
    <text evidence="2">The sequence shown here is derived from an EMBL/GenBank/DDBJ whole genome shotgun (WGS) entry which is preliminary data.</text>
</comment>
<dbReference type="Pfam" id="PF00534">
    <property type="entry name" value="Glycos_transf_1"/>
    <property type="match status" value="1"/>
</dbReference>
<dbReference type="CDD" id="cd03801">
    <property type="entry name" value="GT4_PimA-like"/>
    <property type="match status" value="1"/>
</dbReference>
<protein>
    <recommendedName>
        <fullName evidence="1">Glycosyl transferase family 1 domain-containing protein</fullName>
    </recommendedName>
</protein>
<dbReference type="PANTHER" id="PTHR45947">
    <property type="entry name" value="SULFOQUINOVOSYL TRANSFERASE SQD2"/>
    <property type="match status" value="1"/>
</dbReference>
<accession>E6Q5Z2</accession>
<organism evidence="2">
    <name type="scientific">mine drainage metagenome</name>
    <dbReference type="NCBI Taxonomy" id="410659"/>
    <lineage>
        <taxon>unclassified sequences</taxon>
        <taxon>metagenomes</taxon>
        <taxon>ecological metagenomes</taxon>
    </lineage>
</organism>
<dbReference type="InterPro" id="IPR050194">
    <property type="entry name" value="Glycosyltransferase_grp1"/>
</dbReference>
<feature type="domain" description="Glycosyl transferase family 1" evidence="1">
    <location>
        <begin position="191"/>
        <end position="330"/>
    </location>
</feature>
<sequence>MRIAFYSPIDPTFVGGVRSWLLSFWVPFLEERNHTLTIIHTSRPRQHGPDSSYLALPQCPRITIVNVAGTLIPFSGGRLPSVQNLALALSDHDVAYFDNGYFAQDIVFLRAAQVAGVRTISGHHSVILHSPDSLQGQAHNAAWGIIGSRYIRRFDAVHVLNREDGIALRALGVRQVCVLHPSVDRTLFHPGPKNDVPTILYVGRLHHQKGVDRLPQIITALRSLIKTIRVQIVGSGPMENAIAAFAAINGVEVFPALDREHVALLMRSAWVLISPSRSETFGFVAAEAICSGTPVVCARTNGFADLITTQSGTLQEESQSPAGWAIAIAEQIARYDNADVPVMQKNIRDTVEFVDFDNVARKMDSLLTSVARGAPISPELILG</sequence>
<gene>
    <name evidence="2" type="ORF">CARN4_2461</name>
</gene>
<dbReference type="PANTHER" id="PTHR45947:SF3">
    <property type="entry name" value="SULFOQUINOVOSYL TRANSFERASE SQD2"/>
    <property type="match status" value="1"/>
</dbReference>
<reference evidence="2" key="1">
    <citation type="submission" date="2009-10" db="EMBL/GenBank/DDBJ databases">
        <title>Diversity of trophic interactions inside an arsenic-rich microbial ecosystem.</title>
        <authorList>
            <person name="Bertin P.N."/>
            <person name="Heinrich-Salmeron A."/>
            <person name="Pelletier E."/>
            <person name="Goulhen-Chollet F."/>
            <person name="Arsene-Ploetze F."/>
            <person name="Gallien S."/>
            <person name="Calteau A."/>
            <person name="Vallenet D."/>
            <person name="Casiot C."/>
            <person name="Chane-Woon-Ming B."/>
            <person name="Giloteaux L."/>
            <person name="Barakat M."/>
            <person name="Bonnefoy V."/>
            <person name="Bruneel O."/>
            <person name="Chandler M."/>
            <person name="Cleiss J."/>
            <person name="Duran R."/>
            <person name="Elbaz-Poulichet F."/>
            <person name="Fonknechten N."/>
            <person name="Lauga B."/>
            <person name="Mornico D."/>
            <person name="Ortet P."/>
            <person name="Schaeffer C."/>
            <person name="Siguier P."/>
            <person name="Alexander Thil Smith A."/>
            <person name="Van Dorsselaer A."/>
            <person name="Weissenbach J."/>
            <person name="Medigue C."/>
            <person name="Le Paslier D."/>
        </authorList>
    </citation>
    <scope>NUCLEOTIDE SEQUENCE</scope>
</reference>
<dbReference type="EMBL" id="CABO01000039">
    <property type="protein sequence ID" value="CBI02613.1"/>
    <property type="molecule type" value="Genomic_DNA"/>
</dbReference>
<dbReference type="GO" id="GO:0016757">
    <property type="term" value="F:glycosyltransferase activity"/>
    <property type="evidence" value="ECO:0007669"/>
    <property type="project" value="InterPro"/>
</dbReference>
<evidence type="ECO:0000313" key="2">
    <source>
        <dbReference type="EMBL" id="CBI02613.1"/>
    </source>
</evidence>
<evidence type="ECO:0000259" key="1">
    <source>
        <dbReference type="Pfam" id="PF00534"/>
    </source>
</evidence>
<dbReference type="AlphaFoldDB" id="E6Q5Z2"/>
<proteinExistence type="predicted"/>